<dbReference type="PANTHER" id="PTHR11635">
    <property type="entry name" value="CAMP-DEPENDENT PROTEIN KINASE REGULATORY CHAIN"/>
    <property type="match status" value="1"/>
</dbReference>
<dbReference type="SUPFAM" id="SSF51206">
    <property type="entry name" value="cAMP-binding domain-like"/>
    <property type="match status" value="1"/>
</dbReference>
<dbReference type="PANTHER" id="PTHR11635:SF152">
    <property type="entry name" value="CAMP-DEPENDENT PROTEIN KINASE TYPE I REGULATORY SUBUNIT-RELATED"/>
    <property type="match status" value="1"/>
</dbReference>
<dbReference type="GO" id="GO:0005952">
    <property type="term" value="C:cAMP-dependent protein kinase complex"/>
    <property type="evidence" value="ECO:0007669"/>
    <property type="project" value="InterPro"/>
</dbReference>
<dbReference type="GO" id="GO:0005829">
    <property type="term" value="C:cytosol"/>
    <property type="evidence" value="ECO:0007669"/>
    <property type="project" value="TreeGrafter"/>
</dbReference>
<dbReference type="EMBL" id="NXIF01000021">
    <property type="protein sequence ID" value="PKI81182.1"/>
    <property type="molecule type" value="Genomic_DNA"/>
</dbReference>
<dbReference type="KEGG" id="ahs:AHALO_0369"/>
<feature type="domain" description="Cyclic nucleotide-binding" evidence="1">
    <location>
        <begin position="221"/>
        <end position="310"/>
    </location>
</feature>
<dbReference type="Gene3D" id="2.60.120.10">
    <property type="entry name" value="Jelly Rolls"/>
    <property type="match status" value="1"/>
</dbReference>
<dbReference type="Pfam" id="PF00027">
    <property type="entry name" value="cNMP_binding"/>
    <property type="match status" value="1"/>
</dbReference>
<organism evidence="2 3">
    <name type="scientific">Malaciobacter halophilus</name>
    <dbReference type="NCBI Taxonomy" id="197482"/>
    <lineage>
        <taxon>Bacteria</taxon>
        <taxon>Pseudomonadati</taxon>
        <taxon>Campylobacterota</taxon>
        <taxon>Epsilonproteobacteria</taxon>
        <taxon>Campylobacterales</taxon>
        <taxon>Arcobacteraceae</taxon>
        <taxon>Malaciobacter</taxon>
    </lineage>
</organism>
<dbReference type="InterPro" id="IPR014710">
    <property type="entry name" value="RmlC-like_jellyroll"/>
</dbReference>
<dbReference type="GO" id="GO:0004862">
    <property type="term" value="F:cAMP-dependent protein kinase inhibitor activity"/>
    <property type="evidence" value="ECO:0007669"/>
    <property type="project" value="TreeGrafter"/>
</dbReference>
<dbReference type="InterPro" id="IPR018490">
    <property type="entry name" value="cNMP-bd_dom_sf"/>
</dbReference>
<evidence type="ECO:0000259" key="1">
    <source>
        <dbReference type="PROSITE" id="PS50042"/>
    </source>
</evidence>
<dbReference type="GO" id="GO:0030552">
    <property type="term" value="F:cAMP binding"/>
    <property type="evidence" value="ECO:0007669"/>
    <property type="project" value="TreeGrafter"/>
</dbReference>
<sequence length="347" mass="41104">MEDYIKSKLDNFYQIIEYHEGILGINDTLSNNEYLNIKDKIFNVINLFSVMDDQFETKLMKKFLNDTVCLIEHFYNIDIKYNIEKIYNDYEKKEQIDFLSFEKLFKKVLKEEKLRAVKIMNTKLYYLDLYIWHEAMRSQILTKFIKNFTTSSIFGTKEFLRHTTKSFNSICDYKINATCKPLEVKYSKAEIGELKSLEPKEEIECDEIVQKLVDSKENIRFFKNMRDEDIKHIVKDVKFIRYNPHEIIINLLEEGDEIFFLLEGSCRASIGANIVGQIDKNQIFGEFAPITKEKRSATVRANTKVKVISFKLAFELYEEDPYVFTQLYKNVIAELVQKINAKNLNKL</sequence>
<dbReference type="AlphaFoldDB" id="A0A2N1J3X6"/>
<proteinExistence type="predicted"/>
<evidence type="ECO:0000313" key="2">
    <source>
        <dbReference type="EMBL" id="PKI81182.1"/>
    </source>
</evidence>
<accession>A0A2N1J3X6</accession>
<keyword evidence="3" id="KW-1185">Reference proteome</keyword>
<dbReference type="InterPro" id="IPR000595">
    <property type="entry name" value="cNMP-bd_dom"/>
</dbReference>
<dbReference type="OrthoDB" id="9799090at2"/>
<evidence type="ECO:0000313" key="3">
    <source>
        <dbReference type="Proteomes" id="UP000233248"/>
    </source>
</evidence>
<dbReference type="GO" id="GO:0034236">
    <property type="term" value="F:protein kinase A catalytic subunit binding"/>
    <property type="evidence" value="ECO:0007669"/>
    <property type="project" value="TreeGrafter"/>
</dbReference>
<name>A0A2N1J3X6_9BACT</name>
<dbReference type="Proteomes" id="UP000233248">
    <property type="component" value="Unassembled WGS sequence"/>
</dbReference>
<dbReference type="PROSITE" id="PS50042">
    <property type="entry name" value="CNMP_BINDING_3"/>
    <property type="match status" value="1"/>
</dbReference>
<protein>
    <recommendedName>
        <fullName evidence="1">Cyclic nucleotide-binding domain-containing protein</fullName>
    </recommendedName>
</protein>
<dbReference type="RefSeq" id="WP_101184396.1">
    <property type="nucleotide sequence ID" value="NZ_CP031218.1"/>
</dbReference>
<dbReference type="CDD" id="cd00038">
    <property type="entry name" value="CAP_ED"/>
    <property type="match status" value="1"/>
</dbReference>
<gene>
    <name evidence="2" type="ORF">CP960_05400</name>
</gene>
<dbReference type="InterPro" id="IPR050503">
    <property type="entry name" value="cAMP-dep_PK_reg_su-like"/>
</dbReference>
<reference evidence="2 3" key="1">
    <citation type="submission" date="2017-09" db="EMBL/GenBank/DDBJ databases">
        <title>Genomics of the genus Arcobacter.</title>
        <authorList>
            <person name="Perez-Cataluna A."/>
            <person name="Figueras M.J."/>
            <person name="Salas-Masso N."/>
        </authorList>
    </citation>
    <scope>NUCLEOTIDE SEQUENCE [LARGE SCALE GENOMIC DNA]</scope>
    <source>
        <strain evidence="2 3">DSM 18005</strain>
    </source>
</reference>
<comment type="caution">
    <text evidence="2">The sequence shown here is derived from an EMBL/GenBank/DDBJ whole genome shotgun (WGS) entry which is preliminary data.</text>
</comment>